<evidence type="ECO:0000313" key="3">
    <source>
        <dbReference type="Proteomes" id="UP000218775"/>
    </source>
</evidence>
<dbReference type="AlphaFoldDB" id="A0A2A4WZD9"/>
<reference evidence="3" key="1">
    <citation type="submission" date="2017-08" db="EMBL/GenBank/DDBJ databases">
        <title>A dynamic microbial community with high functional redundancy inhabits the cold, oxic subseafloor aquifer.</title>
        <authorList>
            <person name="Tully B.J."/>
            <person name="Wheat C.G."/>
            <person name="Glazer B.T."/>
            <person name="Huber J.A."/>
        </authorList>
    </citation>
    <scope>NUCLEOTIDE SEQUENCE [LARGE SCALE GENOMIC DNA]</scope>
</reference>
<dbReference type="EMBL" id="NVUK01000044">
    <property type="protein sequence ID" value="PCI75596.1"/>
    <property type="molecule type" value="Genomic_DNA"/>
</dbReference>
<proteinExistence type="predicted"/>
<accession>A0A2A4WZD9</accession>
<dbReference type="Proteomes" id="UP000218775">
    <property type="component" value="Unassembled WGS sequence"/>
</dbReference>
<sequence>MAIKSERLKKLEKELEDLEKWLKLGLVPSVEEEKHKVEIGSIRKKIGDEHQRLQHLKDQEDGTEFVIPKKNQGGRAAYQEHHTIPDVNETSSGFTETGLDMSTETHEMDTATNYTDSQTAAHTTVSDDDDPFSDKNRWKRGILEDPDSDSW</sequence>
<feature type="region of interest" description="Disordered" evidence="1">
    <location>
        <begin position="72"/>
        <end position="151"/>
    </location>
</feature>
<comment type="caution">
    <text evidence="2">The sequence shown here is derived from an EMBL/GenBank/DDBJ whole genome shotgun (WGS) entry which is preliminary data.</text>
</comment>
<evidence type="ECO:0000313" key="2">
    <source>
        <dbReference type="EMBL" id="PCI75596.1"/>
    </source>
</evidence>
<evidence type="ECO:0000256" key="1">
    <source>
        <dbReference type="SAM" id="MobiDB-lite"/>
    </source>
</evidence>
<feature type="compositionally biased region" description="Polar residues" evidence="1">
    <location>
        <begin position="110"/>
        <end position="124"/>
    </location>
</feature>
<organism evidence="2 3">
    <name type="scientific">Aerophobetes bacterium</name>
    <dbReference type="NCBI Taxonomy" id="2030807"/>
    <lineage>
        <taxon>Bacteria</taxon>
        <taxon>Candidatus Aerophobota</taxon>
    </lineage>
</organism>
<gene>
    <name evidence="2" type="ORF">COB21_05490</name>
</gene>
<protein>
    <submittedName>
        <fullName evidence="2">Uncharacterized protein</fullName>
    </submittedName>
</protein>
<name>A0A2A4WZD9_UNCAE</name>